<keyword evidence="6" id="KW-1133">Transmembrane helix</keyword>
<evidence type="ECO:0000256" key="9">
    <source>
        <dbReference type="RuleBase" id="RU363079"/>
    </source>
</evidence>
<dbReference type="EMBL" id="JASEJX010000016">
    <property type="protein sequence ID" value="KAK4514079.1"/>
    <property type="molecule type" value="Genomic_DNA"/>
</dbReference>
<sequence length="266" mass="30400">MLFLILVTVLLFCKHNTQAFFSADSDILHSYHLNDSVPLVVNKITSAKTQLPFAYEELPFVCPSNDNTRKQQRSLVNLGHILQGDRYMKSRSELKLGHAIYCNQLCTVKLNERDVELAKELIRLDYRVEWLVDGLRGLSQDNSNTQHRKWLPQLKMGYVDKFTSKTFLYNHFNLHLQYQAHPTDASTKYIVGFEVYPSAIHNANTCIVSPNSTATELGASAFLHYTYSVSWEEVGAVWSCSKTVKTHFVSVENHHMEHSLESLSTA</sequence>
<dbReference type="GeneID" id="89949773"/>
<name>A0AAN7DCM5_9FUNG</name>
<evidence type="ECO:0000256" key="4">
    <source>
        <dbReference type="ARBA" id="ARBA00022692"/>
    </source>
</evidence>
<accession>A0AAN7DCM5</accession>
<evidence type="ECO:0000256" key="7">
    <source>
        <dbReference type="ARBA" id="ARBA00023034"/>
    </source>
</evidence>
<organism evidence="10 11">
    <name type="scientific">Mucor velutinosus</name>
    <dbReference type="NCBI Taxonomy" id="708070"/>
    <lineage>
        <taxon>Eukaryota</taxon>
        <taxon>Fungi</taxon>
        <taxon>Fungi incertae sedis</taxon>
        <taxon>Mucoromycota</taxon>
        <taxon>Mucoromycotina</taxon>
        <taxon>Mucoromycetes</taxon>
        <taxon>Mucorales</taxon>
        <taxon>Mucorineae</taxon>
        <taxon>Mucoraceae</taxon>
        <taxon>Mucor</taxon>
    </lineage>
</organism>
<evidence type="ECO:0000256" key="1">
    <source>
        <dbReference type="ARBA" id="ARBA00004141"/>
    </source>
</evidence>
<reference evidence="10 11" key="1">
    <citation type="submission" date="2022-11" db="EMBL/GenBank/DDBJ databases">
        <title>Mucor velutinosus strain NIH1002 WGS.</title>
        <authorList>
            <person name="Subramanian P."/>
            <person name="Mullikin J.C."/>
            <person name="Segre J.A."/>
            <person name="Zelazny A.M."/>
        </authorList>
    </citation>
    <scope>NUCLEOTIDE SEQUENCE [LARGE SCALE GENOMIC DNA]</scope>
    <source>
        <strain evidence="10 11">NIH1002</strain>
    </source>
</reference>
<feature type="chain" id="PRO_5042673049" description="Transmembrane 9 superfamily member" evidence="9">
    <location>
        <begin position="20"/>
        <end position="266"/>
    </location>
</feature>
<comment type="similarity">
    <text evidence="3 9">Belongs to the nonaspanin (TM9SF) (TC 9.A.2) family.</text>
</comment>
<dbReference type="Pfam" id="PF02990">
    <property type="entry name" value="EMP70"/>
    <property type="match status" value="1"/>
</dbReference>
<evidence type="ECO:0000256" key="5">
    <source>
        <dbReference type="ARBA" id="ARBA00022729"/>
    </source>
</evidence>
<keyword evidence="4" id="KW-0812">Transmembrane</keyword>
<dbReference type="Proteomes" id="UP001304243">
    <property type="component" value="Unassembled WGS sequence"/>
</dbReference>
<gene>
    <name evidence="10" type="ORF">ATC70_006087</name>
</gene>
<feature type="signal peptide" evidence="9">
    <location>
        <begin position="1"/>
        <end position="19"/>
    </location>
</feature>
<comment type="caution">
    <text evidence="10">The sequence shown here is derived from an EMBL/GenBank/DDBJ whole genome shotgun (WGS) entry which is preliminary data.</text>
</comment>
<dbReference type="PANTHER" id="PTHR10766">
    <property type="entry name" value="TRANSMEMBRANE 9 SUPERFAMILY PROTEIN"/>
    <property type="match status" value="1"/>
</dbReference>
<keyword evidence="8" id="KW-0472">Membrane</keyword>
<evidence type="ECO:0000313" key="11">
    <source>
        <dbReference type="Proteomes" id="UP001304243"/>
    </source>
</evidence>
<evidence type="ECO:0000313" key="10">
    <source>
        <dbReference type="EMBL" id="KAK4514079.1"/>
    </source>
</evidence>
<keyword evidence="11" id="KW-1185">Reference proteome</keyword>
<evidence type="ECO:0000256" key="8">
    <source>
        <dbReference type="ARBA" id="ARBA00023136"/>
    </source>
</evidence>
<dbReference type="PANTHER" id="PTHR10766:SF55">
    <property type="entry name" value="TRANSMEMBRANE 9 SUPERFAMILY MEMBER 4"/>
    <property type="match status" value="1"/>
</dbReference>
<dbReference type="GO" id="GO:0072657">
    <property type="term" value="P:protein localization to membrane"/>
    <property type="evidence" value="ECO:0007669"/>
    <property type="project" value="TreeGrafter"/>
</dbReference>
<dbReference type="GO" id="GO:0005794">
    <property type="term" value="C:Golgi apparatus"/>
    <property type="evidence" value="ECO:0007669"/>
    <property type="project" value="UniProtKB-SubCell"/>
</dbReference>
<keyword evidence="7" id="KW-0333">Golgi apparatus</keyword>
<evidence type="ECO:0000256" key="6">
    <source>
        <dbReference type="ARBA" id="ARBA00022989"/>
    </source>
</evidence>
<protein>
    <recommendedName>
        <fullName evidence="9">Transmembrane 9 superfamily member</fullName>
    </recommendedName>
</protein>
<dbReference type="InterPro" id="IPR004240">
    <property type="entry name" value="EMP70"/>
</dbReference>
<dbReference type="AlphaFoldDB" id="A0AAN7DCM5"/>
<evidence type="ECO:0000256" key="2">
    <source>
        <dbReference type="ARBA" id="ARBA00004555"/>
    </source>
</evidence>
<dbReference type="RefSeq" id="XP_064680745.1">
    <property type="nucleotide sequence ID" value="XM_064825368.1"/>
</dbReference>
<dbReference type="GO" id="GO:0016020">
    <property type="term" value="C:membrane"/>
    <property type="evidence" value="ECO:0007669"/>
    <property type="project" value="UniProtKB-SubCell"/>
</dbReference>
<proteinExistence type="inferred from homology"/>
<comment type="subcellular location">
    <subcellularLocation>
        <location evidence="2">Golgi apparatus</location>
    </subcellularLocation>
    <subcellularLocation>
        <location evidence="1">Membrane</location>
        <topology evidence="1">Multi-pass membrane protein</topology>
    </subcellularLocation>
</comment>
<evidence type="ECO:0000256" key="3">
    <source>
        <dbReference type="ARBA" id="ARBA00005227"/>
    </source>
</evidence>
<keyword evidence="5 9" id="KW-0732">Signal</keyword>